<evidence type="ECO:0000256" key="10">
    <source>
        <dbReference type="SAM" id="MobiDB-lite"/>
    </source>
</evidence>
<dbReference type="GO" id="GO:0005525">
    <property type="term" value="F:GTP binding"/>
    <property type="evidence" value="ECO:0007669"/>
    <property type="project" value="UniProtKB-KW"/>
</dbReference>
<dbReference type="GO" id="GO:0003743">
    <property type="term" value="F:translation initiation factor activity"/>
    <property type="evidence" value="ECO:0007669"/>
    <property type="project" value="UniProtKB-UniRule"/>
</dbReference>
<evidence type="ECO:0000313" key="13">
    <source>
        <dbReference type="Proteomes" id="UP000315995"/>
    </source>
</evidence>
<dbReference type="InterPro" id="IPR000178">
    <property type="entry name" value="TF_IF2_bacterial-like"/>
</dbReference>
<dbReference type="SUPFAM" id="SSF52156">
    <property type="entry name" value="Initiation factor IF2/eIF5b, domain 3"/>
    <property type="match status" value="1"/>
</dbReference>
<comment type="function">
    <text evidence="7 8 9">One of the essential components for the initiation of protein synthesis. Protects formylmethionyl-tRNA from spontaneous hydrolysis and promotes its binding to the 30S ribosomal subunits. Also involved in the hydrolysis of GTP during the formation of the 70S ribosomal complex.</text>
</comment>
<feature type="compositionally biased region" description="Basic and acidic residues" evidence="10">
    <location>
        <begin position="47"/>
        <end position="63"/>
    </location>
</feature>
<feature type="compositionally biased region" description="Basic and acidic residues" evidence="10">
    <location>
        <begin position="339"/>
        <end position="348"/>
    </location>
</feature>
<dbReference type="AlphaFoldDB" id="A0A4Y6Q107"/>
<dbReference type="Gene3D" id="2.40.30.10">
    <property type="entry name" value="Translation factors"/>
    <property type="match status" value="2"/>
</dbReference>
<feature type="compositionally biased region" description="Basic residues" evidence="10">
    <location>
        <begin position="349"/>
        <end position="363"/>
    </location>
</feature>
<dbReference type="InterPro" id="IPR023115">
    <property type="entry name" value="TIF_IF2_dom3"/>
</dbReference>
<dbReference type="InterPro" id="IPR006847">
    <property type="entry name" value="IF2_N"/>
</dbReference>
<dbReference type="GO" id="GO:0005829">
    <property type="term" value="C:cytosol"/>
    <property type="evidence" value="ECO:0007669"/>
    <property type="project" value="TreeGrafter"/>
</dbReference>
<dbReference type="Gene3D" id="3.40.50.10050">
    <property type="entry name" value="Translation initiation factor IF- 2, domain 3"/>
    <property type="match status" value="1"/>
</dbReference>
<keyword evidence="8" id="KW-0963">Cytoplasm</keyword>
<dbReference type="SUPFAM" id="SSF50447">
    <property type="entry name" value="Translation proteins"/>
    <property type="match status" value="2"/>
</dbReference>
<feature type="region of interest" description="Disordered" evidence="10">
    <location>
        <begin position="47"/>
        <end position="373"/>
    </location>
</feature>
<dbReference type="Pfam" id="PF04760">
    <property type="entry name" value="IF2_N"/>
    <property type="match status" value="1"/>
</dbReference>
<evidence type="ECO:0000259" key="11">
    <source>
        <dbReference type="PROSITE" id="PS51722"/>
    </source>
</evidence>
<dbReference type="EMBL" id="CP041186">
    <property type="protein sequence ID" value="QDG54261.1"/>
    <property type="molecule type" value="Genomic_DNA"/>
</dbReference>
<dbReference type="FunFam" id="2.40.30.10:FF:000054">
    <property type="entry name" value="Translation initiation factor IF-2"/>
    <property type="match status" value="1"/>
</dbReference>
<feature type="compositionally biased region" description="Low complexity" evidence="10">
    <location>
        <begin position="72"/>
        <end position="85"/>
    </location>
</feature>
<keyword evidence="5 8" id="KW-0648">Protein biosynthesis</keyword>
<feature type="binding site" evidence="8">
    <location>
        <begin position="566"/>
        <end position="569"/>
    </location>
    <ligand>
        <name>GTP</name>
        <dbReference type="ChEBI" id="CHEBI:37565"/>
    </ligand>
</feature>
<dbReference type="HAMAP" id="MF_00100_B">
    <property type="entry name" value="IF_2_B"/>
    <property type="match status" value="1"/>
</dbReference>
<sequence>MPSQRVYELAEELGFNRQELVTKINSLALGFQVNNYMTKLSPEEVSELKDALDEGGEGVEKAQKPASDGEQVEAAADDGGVAAPVVRRRRKKSAGEAEEADESGEAVAPTVRRRRRKVVAGAAEEAAEAEEAEEAAEVEEAEEAAEVEEVEEAEEAAEVEEAEEAAEVEEVEEAEEAAEVEEAEEAAEVEEAEEAAEAEEAEEAAEAEEAEEVAEAEEAEEAAEAEEVEEAEEAAEAEEAKEAKEAEKKAEAEEKPEKKAAKSPEADKTKKRSEGSRRRRKKEKSKGGARVLGQIDSNVVLDRLSAEGKDFSPGPSKKKSSGRRGRSSSGRSRGRSRKRVVEGRDLYKGGRRKKRRSRSKQRQQKTQITEAAEHKRNIRIEDVISVGDLAHQMGVKAGEVAMKLVESGMMATVNTLLDFETAALVADEFGYTVENVAFDITNFYDTSPDPEEKQKPRAPVVTVMGHVDHGKTSLLDAIRKSNVTGGEAGGITQHIGAYKVRTEEDSEITFLDTPGHEAFTQLRARGAKATDIVVLVIAADDGVMPQTVEAINHAREAGVPIIVAINKVDKPTANPDRIKQALTEYELIPEEWGGTTLFAEVSALQQQGIDELLEMLALQAEIEELKANPDRDAQGLIIEAELDIGRGPVATILVQRGSLKQGDIIVSGQYYGRVRTMHNDKAQNVEEVGPSTPVEITGLSGIPEAGEPFFVVDDEKDAKRITDHVAEQRRKEVMASRAKEVTGSLEDLSKMIQQGEIKELKVILKGDVQGSVEAIKEAFGKIGNEEVRVKVIHSGVGGITENDVNLAASSETGAVVVGFNVRPDNRAAEVAEQHGVKILTHSVIYDAINQISGILEGLLEPIIEEEVIGHAEVRELFQTPRSGMVAGCYVQDGILRRNAMARVVRDGRVVYDSTISSLRRFKDDVTEVKHGFECGLSIENFNDIKLGDIIEVYKHVEVAATL</sequence>
<dbReference type="InterPro" id="IPR000795">
    <property type="entry name" value="T_Tr_GTP-bd_dom"/>
</dbReference>
<evidence type="ECO:0000256" key="3">
    <source>
        <dbReference type="ARBA" id="ARBA00022540"/>
    </source>
</evidence>
<feature type="compositionally biased region" description="Acidic residues" evidence="10">
    <location>
        <begin position="125"/>
        <end position="237"/>
    </location>
</feature>
<comment type="subcellular location">
    <subcellularLocation>
        <location evidence="8">Cytoplasm</location>
    </subcellularLocation>
</comment>
<proteinExistence type="inferred from homology"/>
<name>A0A4Y6Q107_PERCE</name>
<keyword evidence="6 8" id="KW-0342">GTP-binding</keyword>
<evidence type="ECO:0000256" key="4">
    <source>
        <dbReference type="ARBA" id="ARBA00022741"/>
    </source>
</evidence>
<keyword evidence="4 8" id="KW-0547">Nucleotide-binding</keyword>
<evidence type="ECO:0000256" key="9">
    <source>
        <dbReference type="RuleBase" id="RU000644"/>
    </source>
</evidence>
<keyword evidence="13" id="KW-1185">Reference proteome</keyword>
<accession>A0A5B8YC04</accession>
<dbReference type="Pfam" id="PF11987">
    <property type="entry name" value="IF-2"/>
    <property type="match status" value="1"/>
</dbReference>
<reference evidence="12 13" key="1">
    <citation type="submission" date="2019-06" db="EMBL/GenBank/DDBJ databases">
        <title>Persicimonas caeni gen. nov., sp. nov., a predatory bacterium isolated from solar saltern.</title>
        <authorList>
            <person name="Wang S."/>
        </authorList>
    </citation>
    <scope>NUCLEOTIDE SEQUENCE [LARGE SCALE GENOMIC DNA]</scope>
    <source>
        <strain evidence="12 13">YN101</strain>
    </source>
</reference>
<evidence type="ECO:0000256" key="8">
    <source>
        <dbReference type="HAMAP-Rule" id="MF_00100"/>
    </source>
</evidence>
<dbReference type="InterPro" id="IPR053905">
    <property type="entry name" value="EF-G-like_DII"/>
</dbReference>
<feature type="binding site" evidence="8">
    <location>
        <begin position="465"/>
        <end position="472"/>
    </location>
    <ligand>
        <name>GTP</name>
        <dbReference type="ChEBI" id="CHEBI:37565"/>
    </ligand>
</feature>
<dbReference type="NCBIfam" id="TIGR00487">
    <property type="entry name" value="IF-2"/>
    <property type="match status" value="1"/>
</dbReference>
<dbReference type="InterPro" id="IPR044145">
    <property type="entry name" value="IF2_II"/>
</dbReference>
<dbReference type="RefSeq" id="WP_141200705.1">
    <property type="nucleotide sequence ID" value="NZ_CP041186.1"/>
</dbReference>
<dbReference type="OrthoDB" id="9811804at2"/>
<dbReference type="Proteomes" id="UP000315995">
    <property type="component" value="Chromosome"/>
</dbReference>
<dbReference type="PROSITE" id="PS01176">
    <property type="entry name" value="IF2"/>
    <property type="match status" value="1"/>
</dbReference>
<feature type="binding site" evidence="8">
    <location>
        <begin position="512"/>
        <end position="516"/>
    </location>
    <ligand>
        <name>GTP</name>
        <dbReference type="ChEBI" id="CHEBI:37565"/>
    </ligand>
</feature>
<dbReference type="Gene3D" id="1.10.10.2480">
    <property type="match status" value="1"/>
</dbReference>
<dbReference type="FunFam" id="3.40.50.300:FF:000019">
    <property type="entry name" value="Translation initiation factor IF-2"/>
    <property type="match status" value="1"/>
</dbReference>
<dbReference type="PANTHER" id="PTHR43381">
    <property type="entry name" value="TRANSLATION INITIATION FACTOR IF-2-RELATED"/>
    <property type="match status" value="1"/>
</dbReference>
<evidence type="ECO:0000256" key="5">
    <source>
        <dbReference type="ARBA" id="ARBA00022917"/>
    </source>
</evidence>
<accession>A0A4Y6Q107</accession>
<dbReference type="Gene3D" id="3.40.50.300">
    <property type="entry name" value="P-loop containing nucleotide triphosphate hydrolases"/>
    <property type="match status" value="1"/>
</dbReference>
<keyword evidence="3 8" id="KW-0396">Initiation factor</keyword>
<dbReference type="InterPro" id="IPR005225">
    <property type="entry name" value="Small_GTP-bd"/>
</dbReference>
<dbReference type="InterPro" id="IPR009000">
    <property type="entry name" value="Transl_B-barrel_sf"/>
</dbReference>
<comment type="caution">
    <text evidence="8">Lacks conserved residue(s) required for the propagation of feature annotation.</text>
</comment>
<dbReference type="FunFam" id="3.40.50.10050:FF:000001">
    <property type="entry name" value="Translation initiation factor IF-2"/>
    <property type="match status" value="1"/>
</dbReference>
<comment type="similarity">
    <text evidence="1 8 9">Belongs to the TRAFAC class translation factor GTPase superfamily. Classic translation factor GTPase family. IF-2 subfamily.</text>
</comment>
<evidence type="ECO:0000256" key="6">
    <source>
        <dbReference type="ARBA" id="ARBA00023134"/>
    </source>
</evidence>
<dbReference type="Pfam" id="PF00009">
    <property type="entry name" value="GTP_EFTU"/>
    <property type="match status" value="1"/>
</dbReference>
<dbReference type="PANTHER" id="PTHR43381:SF5">
    <property type="entry name" value="TR-TYPE G DOMAIN-CONTAINING PROTEIN"/>
    <property type="match status" value="1"/>
</dbReference>
<dbReference type="CDD" id="cd01887">
    <property type="entry name" value="IF2_eIF5B"/>
    <property type="match status" value="1"/>
</dbReference>
<feature type="compositionally biased region" description="Basic and acidic residues" evidence="10">
    <location>
        <begin position="238"/>
        <end position="276"/>
    </location>
</feature>
<dbReference type="InterPro" id="IPR036925">
    <property type="entry name" value="TIF_IF2_dom3_sf"/>
</dbReference>
<dbReference type="FunFam" id="2.40.30.10:FF:000008">
    <property type="entry name" value="Translation initiation factor IF-2"/>
    <property type="match status" value="1"/>
</dbReference>
<dbReference type="InterPro" id="IPR015760">
    <property type="entry name" value="TIF_IF2"/>
</dbReference>
<dbReference type="InterPro" id="IPR027417">
    <property type="entry name" value="P-loop_NTPase"/>
</dbReference>
<dbReference type="CDD" id="cd03702">
    <property type="entry name" value="IF2_mtIF2_II"/>
    <property type="match status" value="1"/>
</dbReference>
<dbReference type="Pfam" id="PF22042">
    <property type="entry name" value="EF-G_D2"/>
    <property type="match status" value="1"/>
</dbReference>
<evidence type="ECO:0000256" key="7">
    <source>
        <dbReference type="ARBA" id="ARBA00025162"/>
    </source>
</evidence>
<dbReference type="CDD" id="cd03692">
    <property type="entry name" value="mtIF2_IVc"/>
    <property type="match status" value="1"/>
</dbReference>
<dbReference type="SUPFAM" id="SSF52540">
    <property type="entry name" value="P-loop containing nucleoside triphosphate hydrolases"/>
    <property type="match status" value="1"/>
</dbReference>
<gene>
    <name evidence="8 12" type="primary">infB</name>
    <name evidence="12" type="ORF">FIV42_27005</name>
</gene>
<feature type="domain" description="Tr-type G" evidence="11">
    <location>
        <begin position="456"/>
        <end position="626"/>
    </location>
</feature>
<evidence type="ECO:0000313" key="12">
    <source>
        <dbReference type="EMBL" id="QDG54261.1"/>
    </source>
</evidence>
<dbReference type="NCBIfam" id="TIGR00231">
    <property type="entry name" value="small_GTP"/>
    <property type="match status" value="1"/>
</dbReference>
<evidence type="ECO:0000256" key="1">
    <source>
        <dbReference type="ARBA" id="ARBA00007733"/>
    </source>
</evidence>
<dbReference type="PROSITE" id="PS51722">
    <property type="entry name" value="G_TR_2"/>
    <property type="match status" value="1"/>
</dbReference>
<feature type="compositionally biased region" description="Basic residues" evidence="10">
    <location>
        <begin position="316"/>
        <end position="338"/>
    </location>
</feature>
<dbReference type="GO" id="GO:0003924">
    <property type="term" value="F:GTPase activity"/>
    <property type="evidence" value="ECO:0007669"/>
    <property type="project" value="UniProtKB-UniRule"/>
</dbReference>
<evidence type="ECO:0000256" key="2">
    <source>
        <dbReference type="ARBA" id="ARBA00020675"/>
    </source>
</evidence>
<organism evidence="12 13">
    <name type="scientific">Persicimonas caeni</name>
    <dbReference type="NCBI Taxonomy" id="2292766"/>
    <lineage>
        <taxon>Bacteria</taxon>
        <taxon>Deltaproteobacteria</taxon>
        <taxon>Bradymonadales</taxon>
        <taxon>Bradymonadaceae</taxon>
        <taxon>Persicimonas</taxon>
    </lineage>
</organism>
<protein>
    <recommendedName>
        <fullName evidence="2 8">Translation initiation factor IF-2</fullName>
    </recommendedName>
</protein>